<dbReference type="EMBL" id="JAHOPC010000005">
    <property type="protein sequence ID" value="MBU8866623.1"/>
    <property type="molecule type" value="Genomic_DNA"/>
</dbReference>
<dbReference type="Pfam" id="PF23913">
    <property type="entry name" value="DUF7255"/>
    <property type="match status" value="1"/>
</dbReference>
<dbReference type="RefSeq" id="WP_216924767.1">
    <property type="nucleotide sequence ID" value="NZ_JAHOPC010000005.1"/>
</dbReference>
<dbReference type="InterPro" id="IPR055679">
    <property type="entry name" value="DUF7255"/>
</dbReference>
<organism evidence="1 2">
    <name type="scientific">Paenarthrobacter aromaticivorans</name>
    <dbReference type="NCBI Taxonomy" id="2849150"/>
    <lineage>
        <taxon>Bacteria</taxon>
        <taxon>Bacillati</taxon>
        <taxon>Actinomycetota</taxon>
        <taxon>Actinomycetes</taxon>
        <taxon>Micrococcales</taxon>
        <taxon>Micrococcaceae</taxon>
        <taxon>Paenarthrobacter</taxon>
    </lineage>
</organism>
<sequence length="192" mass="21396">MPVGDCENAFFEAARKRGVQLVRYKKPWLNQRGHFGLPDSASAVALPLEQIFTLLGGNVAEQSAKRLTPLPGDFMHEETGTLIEVDEMQHFTSFRLQTFSCYGVDSPLGYDVDEYASICKRYARSADKYRQTKPAIAFGIGGRQRQRAYYDALRDLATPAMGHPPLVRVPAVDGNGKAAFERNRERILDALG</sequence>
<evidence type="ECO:0000313" key="1">
    <source>
        <dbReference type="EMBL" id="MBU8866623.1"/>
    </source>
</evidence>
<evidence type="ECO:0000313" key="2">
    <source>
        <dbReference type="Proteomes" id="UP000824166"/>
    </source>
</evidence>
<accession>A0ABS6I4G4</accession>
<comment type="caution">
    <text evidence="1">The sequence shown here is derived from an EMBL/GenBank/DDBJ whole genome shotgun (WGS) entry which is preliminary data.</text>
</comment>
<gene>
    <name evidence="1" type="ORF">KSW38_10010</name>
</gene>
<proteinExistence type="predicted"/>
<reference evidence="1 2" key="1">
    <citation type="submission" date="2021-06" db="EMBL/GenBank/DDBJ databases">
        <authorList>
            <person name="Jeong J.W."/>
        </authorList>
    </citation>
    <scope>NUCLEOTIDE SEQUENCE [LARGE SCALE GENOMIC DNA]</scope>
    <source>
        <strain evidence="1 2">MMS21-TAE1-1</strain>
    </source>
</reference>
<dbReference type="Proteomes" id="UP000824166">
    <property type="component" value="Unassembled WGS sequence"/>
</dbReference>
<name>A0ABS6I4G4_9MICC</name>
<protein>
    <submittedName>
        <fullName evidence="1">Uncharacterized protein</fullName>
    </submittedName>
</protein>
<keyword evidence="2" id="KW-1185">Reference proteome</keyword>